<evidence type="ECO:0000313" key="3">
    <source>
        <dbReference type="Proteomes" id="UP000230154"/>
    </source>
</evidence>
<proteinExistence type="predicted"/>
<reference evidence="3" key="1">
    <citation type="submission" date="2017-09" db="EMBL/GenBank/DDBJ databases">
        <title>Depth-based differentiation of microbial function through sediment-hosted aquifers and enrichment of novel symbionts in the deep terrestrial subsurface.</title>
        <authorList>
            <person name="Probst A.J."/>
            <person name="Ladd B."/>
            <person name="Jarett J.K."/>
            <person name="Geller-Mcgrath D.E."/>
            <person name="Sieber C.M.K."/>
            <person name="Emerson J.B."/>
            <person name="Anantharaman K."/>
            <person name="Thomas B.C."/>
            <person name="Malmstrom R."/>
            <person name="Stieglmeier M."/>
            <person name="Klingl A."/>
            <person name="Woyke T."/>
            <person name="Ryan C.M."/>
            <person name="Banfield J.F."/>
        </authorList>
    </citation>
    <scope>NUCLEOTIDE SEQUENCE [LARGE SCALE GENOMIC DNA]</scope>
</reference>
<gene>
    <name evidence="2" type="ORF">COU35_03385</name>
</gene>
<protein>
    <submittedName>
        <fullName evidence="2">Uncharacterized protein</fullName>
    </submittedName>
</protein>
<evidence type="ECO:0000256" key="1">
    <source>
        <dbReference type="SAM" id="MobiDB-lite"/>
    </source>
</evidence>
<organism evidence="2 3">
    <name type="scientific">Candidatus Magasanikbacteria bacterium CG10_big_fil_rev_8_21_14_0_10_47_10</name>
    <dbReference type="NCBI Taxonomy" id="1974652"/>
    <lineage>
        <taxon>Bacteria</taxon>
        <taxon>Candidatus Magasanikiibacteriota</taxon>
    </lineage>
</organism>
<accession>A0A2H0TQ68</accession>
<feature type="region of interest" description="Disordered" evidence="1">
    <location>
        <begin position="725"/>
        <end position="754"/>
    </location>
</feature>
<evidence type="ECO:0000313" key="2">
    <source>
        <dbReference type="EMBL" id="PIR74310.1"/>
    </source>
</evidence>
<name>A0A2H0TQ68_9BACT</name>
<feature type="region of interest" description="Disordered" evidence="1">
    <location>
        <begin position="127"/>
        <end position="156"/>
    </location>
</feature>
<dbReference type="EMBL" id="PFCB01000023">
    <property type="protein sequence ID" value="PIR74310.1"/>
    <property type="molecule type" value="Genomic_DNA"/>
</dbReference>
<sequence length="936" mass="102864">MADKKDPRRSTQELVEIVSAELKKRDNLLAQLEGLRILVESNAKGDRRYGELIKRIDDTEKLCEDKKQWSVVENVIESITREVGRHFMAESLPKQDTPGSMATKTAIDEVRRSIATGDENAMAAAVPAVQPPPIPPDVSARPALRPLGAKPRPRPDVQMTDEEYARLMESMEQKNEKNIQNTELFDQLEASLWARVKNFREFRLPTMPVADSEEIDQRIAEINGKIGQARIFFKNGNIQKAEDLMQDAQIIIAELEEGKLGQRIKLASGEIDHLLAGVDESIKAAQKARPPVQTSGSMRPKTAMTTGEIEILLEGIGGDKEETEQKEIVPPPVVLPGLTKTVPGTMPALRLTPEEEAQVALLGEDTPEPAPSVGFLGKLEETRPPELGAPPAAARARQDAISVRPVPPPDAEPSVSGSSIVEMSDVEQTPPAGLDADRVARLREHITPAGPVQPHFSQHPGIESELPENAVPPPARQFQMGGNIPVPELVPLPKVIAVPTGIEPMHLKRELERPPSIEEQPAHSAVSGETVQMPAVVLEQARAESRRGPRLLELVDTEKIPYQIMSTLAQIDQIHFEKGVLEANEYIRKSAQDAPQMWEQIAHSAEFLRLARAWSRQKKMVAGEEKRIIWPENIDIAMRAIEDTERGVRVPEPVKKRPRFFRRWAQAIGLASAVRGDVAPLQSAYEAPPEPSVAAQIETPVPAPEIIPEEPVKEQSDLLGVVEDAEVSEDRDAGVAQDAMAAPTSEKKESVEALPQHSDKTFILQQLGEKPVTFIEGQYVTYNGKRYIVLGPSGDEKGGVILRHADSRRQFATTRLDQIVPDTDHKRERAYKGIAIQQLPGSRDGYKIRLSGGEGIEAGILTALTEHFGIDRDVARTAMVHASARAKTAGVQVIDSNRNIDIKHGFPEDVHGSFLLQVSGTTEHPAVTVTKVDTNL</sequence>
<dbReference type="Proteomes" id="UP000230154">
    <property type="component" value="Unassembled WGS sequence"/>
</dbReference>
<comment type="caution">
    <text evidence="2">The sequence shown here is derived from an EMBL/GenBank/DDBJ whole genome shotgun (WGS) entry which is preliminary data.</text>
</comment>
<feature type="region of interest" description="Disordered" evidence="1">
    <location>
        <begin position="381"/>
        <end position="418"/>
    </location>
</feature>
<dbReference type="AlphaFoldDB" id="A0A2H0TQ68"/>